<evidence type="ECO:0000256" key="4">
    <source>
        <dbReference type="ARBA" id="ARBA00022989"/>
    </source>
</evidence>
<sequence length="153" mass="16902">MKPFASAIGIALVAIYATGSGLWVNTGDNWYRTLNAPSWQPPDFVFGIIWPYNFIVLGISAVTIAQHLSSTWTYSYLSILAISVALALTWAYQFYRPHNLTMATIALALCAAFTLPLLIITARASTGIAIALVPYQLWLITASFLSYGYMRRN</sequence>
<dbReference type="AlphaFoldDB" id="A0A6J7BJE6"/>
<dbReference type="PANTHER" id="PTHR10057:SF0">
    <property type="entry name" value="TRANSLOCATOR PROTEIN"/>
    <property type="match status" value="1"/>
</dbReference>
<protein>
    <submittedName>
        <fullName evidence="7">Unannotated protein</fullName>
    </submittedName>
</protein>
<name>A0A6J7BJE6_9ZZZZ</name>
<dbReference type="InterPro" id="IPR038330">
    <property type="entry name" value="TspO/MBR-related_sf"/>
</dbReference>
<feature type="transmembrane region" description="Helical" evidence="6">
    <location>
        <begin position="43"/>
        <end position="64"/>
    </location>
</feature>
<evidence type="ECO:0000256" key="3">
    <source>
        <dbReference type="ARBA" id="ARBA00022692"/>
    </source>
</evidence>
<keyword evidence="5 6" id="KW-0472">Membrane</keyword>
<proteinExistence type="inferred from homology"/>
<dbReference type="Pfam" id="PF03073">
    <property type="entry name" value="TspO_MBR"/>
    <property type="match status" value="1"/>
</dbReference>
<dbReference type="GO" id="GO:0016020">
    <property type="term" value="C:membrane"/>
    <property type="evidence" value="ECO:0007669"/>
    <property type="project" value="UniProtKB-SubCell"/>
</dbReference>
<gene>
    <name evidence="7" type="ORF">UFOPK3241_01483</name>
</gene>
<evidence type="ECO:0000256" key="1">
    <source>
        <dbReference type="ARBA" id="ARBA00004141"/>
    </source>
</evidence>
<organism evidence="7">
    <name type="scientific">freshwater metagenome</name>
    <dbReference type="NCBI Taxonomy" id="449393"/>
    <lineage>
        <taxon>unclassified sequences</taxon>
        <taxon>metagenomes</taxon>
        <taxon>ecological metagenomes</taxon>
    </lineage>
</organism>
<dbReference type="EMBL" id="CAFAZX010000135">
    <property type="protein sequence ID" value="CAB4845627.1"/>
    <property type="molecule type" value="Genomic_DNA"/>
</dbReference>
<accession>A0A6J7BJE6</accession>
<keyword evidence="4 6" id="KW-1133">Transmembrane helix</keyword>
<dbReference type="Gene3D" id="1.20.1260.100">
    <property type="entry name" value="TspO/MBR protein"/>
    <property type="match status" value="1"/>
</dbReference>
<reference evidence="7" key="1">
    <citation type="submission" date="2020-05" db="EMBL/GenBank/DDBJ databases">
        <authorList>
            <person name="Chiriac C."/>
            <person name="Salcher M."/>
            <person name="Ghai R."/>
            <person name="Kavagutti S V."/>
        </authorList>
    </citation>
    <scope>NUCLEOTIDE SEQUENCE</scope>
</reference>
<dbReference type="PANTHER" id="PTHR10057">
    <property type="entry name" value="PERIPHERAL-TYPE BENZODIAZEPINE RECEPTOR"/>
    <property type="match status" value="1"/>
</dbReference>
<dbReference type="GO" id="GO:0033013">
    <property type="term" value="P:tetrapyrrole metabolic process"/>
    <property type="evidence" value="ECO:0007669"/>
    <property type="project" value="UniProtKB-ARBA"/>
</dbReference>
<feature type="transmembrane region" description="Helical" evidence="6">
    <location>
        <begin position="101"/>
        <end position="120"/>
    </location>
</feature>
<evidence type="ECO:0000313" key="7">
    <source>
        <dbReference type="EMBL" id="CAB4845627.1"/>
    </source>
</evidence>
<evidence type="ECO:0000256" key="5">
    <source>
        <dbReference type="ARBA" id="ARBA00023136"/>
    </source>
</evidence>
<evidence type="ECO:0000256" key="6">
    <source>
        <dbReference type="SAM" id="Phobius"/>
    </source>
</evidence>
<feature type="transmembrane region" description="Helical" evidence="6">
    <location>
        <begin position="127"/>
        <end position="150"/>
    </location>
</feature>
<dbReference type="CDD" id="cd15904">
    <property type="entry name" value="TSPO_MBR"/>
    <property type="match status" value="1"/>
</dbReference>
<comment type="similarity">
    <text evidence="2">Belongs to the TspO/BZRP family.</text>
</comment>
<dbReference type="InterPro" id="IPR004307">
    <property type="entry name" value="TspO_MBR"/>
</dbReference>
<comment type="subcellular location">
    <subcellularLocation>
        <location evidence="1">Membrane</location>
        <topology evidence="1">Multi-pass membrane protein</topology>
    </subcellularLocation>
</comment>
<evidence type="ECO:0000256" key="2">
    <source>
        <dbReference type="ARBA" id="ARBA00007524"/>
    </source>
</evidence>
<feature type="transmembrane region" description="Helical" evidence="6">
    <location>
        <begin position="76"/>
        <end position="95"/>
    </location>
</feature>
<keyword evidence="3 6" id="KW-0812">Transmembrane</keyword>